<evidence type="ECO:0000313" key="3">
    <source>
        <dbReference type="Proteomes" id="UP001521209"/>
    </source>
</evidence>
<proteinExistence type="predicted"/>
<feature type="transmembrane region" description="Helical" evidence="1">
    <location>
        <begin position="292"/>
        <end position="315"/>
    </location>
</feature>
<feature type="transmembrane region" description="Helical" evidence="1">
    <location>
        <begin position="252"/>
        <end position="272"/>
    </location>
</feature>
<keyword evidence="1" id="KW-1133">Transmembrane helix</keyword>
<keyword evidence="3" id="KW-1185">Reference proteome</keyword>
<dbReference type="Pfam" id="PF16980">
    <property type="entry name" value="CitMHS_2"/>
    <property type="match status" value="1"/>
</dbReference>
<feature type="transmembrane region" description="Helical" evidence="1">
    <location>
        <begin position="72"/>
        <end position="92"/>
    </location>
</feature>
<dbReference type="EMBL" id="JAKGBZ010000011">
    <property type="protein sequence ID" value="MCF3946547.1"/>
    <property type="molecule type" value="Genomic_DNA"/>
</dbReference>
<dbReference type="Proteomes" id="UP001521209">
    <property type="component" value="Unassembled WGS sequence"/>
</dbReference>
<feature type="transmembrane region" description="Helical" evidence="1">
    <location>
        <begin position="221"/>
        <end position="240"/>
    </location>
</feature>
<keyword evidence="1" id="KW-0472">Membrane</keyword>
<gene>
    <name evidence="2" type="ORF">L2A60_07615</name>
</gene>
<feature type="transmembrane region" description="Helical" evidence="1">
    <location>
        <begin position="321"/>
        <end position="346"/>
    </location>
</feature>
<keyword evidence="1" id="KW-0812">Transmembrane</keyword>
<reference evidence="2 3" key="1">
    <citation type="submission" date="2022-01" db="EMBL/GenBank/DDBJ databases">
        <authorList>
            <person name="Won M."/>
            <person name="Kim S.-J."/>
            <person name="Kwon S.-W."/>
        </authorList>
    </citation>
    <scope>NUCLEOTIDE SEQUENCE [LARGE SCALE GENOMIC DNA]</scope>
    <source>
        <strain evidence="2 3">KCTC 23505</strain>
    </source>
</reference>
<evidence type="ECO:0000313" key="2">
    <source>
        <dbReference type="EMBL" id="MCF3946547.1"/>
    </source>
</evidence>
<protein>
    <submittedName>
        <fullName evidence="2">Sodium:proton antiporter</fullName>
    </submittedName>
</protein>
<dbReference type="RefSeq" id="WP_235703783.1">
    <property type="nucleotide sequence ID" value="NZ_JAKGBZ010000011.1"/>
</dbReference>
<feature type="transmembrane region" description="Helical" evidence="1">
    <location>
        <begin position="142"/>
        <end position="160"/>
    </location>
</feature>
<comment type="caution">
    <text evidence="2">The sequence shown here is derived from an EMBL/GenBank/DDBJ whole genome shotgun (WGS) entry which is preliminary data.</text>
</comment>
<feature type="transmembrane region" description="Helical" evidence="1">
    <location>
        <begin position="12"/>
        <end position="32"/>
    </location>
</feature>
<feature type="transmembrane region" description="Helical" evidence="1">
    <location>
        <begin position="358"/>
        <end position="379"/>
    </location>
</feature>
<organism evidence="2 3">
    <name type="scientific">Acidiphilium iwatense</name>
    <dbReference type="NCBI Taxonomy" id="768198"/>
    <lineage>
        <taxon>Bacteria</taxon>
        <taxon>Pseudomonadati</taxon>
        <taxon>Pseudomonadota</taxon>
        <taxon>Alphaproteobacteria</taxon>
        <taxon>Acetobacterales</taxon>
        <taxon>Acidocellaceae</taxon>
        <taxon>Acidiphilium</taxon>
    </lineage>
</organism>
<name>A0ABS9DUY5_9PROT</name>
<evidence type="ECO:0000256" key="1">
    <source>
        <dbReference type="SAM" id="Phobius"/>
    </source>
</evidence>
<accession>A0ABS9DUY5</accession>
<feature type="transmembrane region" description="Helical" evidence="1">
    <location>
        <begin position="180"/>
        <end position="200"/>
    </location>
</feature>
<feature type="transmembrane region" description="Helical" evidence="1">
    <location>
        <begin position="399"/>
        <end position="422"/>
    </location>
</feature>
<sequence length="423" mass="44597">MTSLVADAPAMLPFFGTLLSFALLPGAAPRFWHRNMARITLSWVVLGAVLGSFRQGPAAALAEVWQAGIVDFLPFIAVLMALYTLGGGVLIAGGPWGRPAGNALLLGGGTILAGLMGTIGAGLLLIHPLLAANGARAERRHLVFAFIILVANAGGALSPLGDPPLLIGFLRGVPFFWPTLHLALPMLVVAIPVLAATYALDRRLASREPEPKPQPLRIRGGLNIVMLVVFAAAITASGLMQGPDIAIGPAHLPAAQAALTMLAALIIAISEIRTPPAIRARNRFAWAPMREIAILFFAIFVTIGPVLHLLTTIPLTRSPPLWFWLSGLCSAFLDSAPTYLMFFQAAGGDAAHLITPPARLLTAISSGSVLFGAITYLGNAPNLMIRAITAHRGVRMPGFLTYMLAAGAVLLPIFVLETFLFFS</sequence>
<feature type="transmembrane region" description="Helical" evidence="1">
    <location>
        <begin position="104"/>
        <end position="130"/>
    </location>
</feature>
<dbReference type="InterPro" id="IPR031566">
    <property type="entry name" value="CitMHS_2"/>
</dbReference>